<sequence length="359" mass="37888">MPLITYLQATIPMIIVAGMALAQETPLTPSGDPVPLFAVRLVSPDAVSATSRAFFGRVAARETVDLSFEVGGRLVLFPVTEGVAIEMGSILARLDLAPLERAVELAEINLAQAQRELTRAEALAASNAASQVRVEDAGTVRGRADVALRNARAALENATLYAPFDGIVASRIATHFSNIEPGEPILRLHDMSEVRVEIEVPEQVLTRAGDPSSILFTAQMPDGQSIPLTLAEYEAQTGQVGQSFRVALRLPDEAAVGLIPGMSMTVTAALDAVGSKMALPAGAILATTDRGFEVMVFSADGENTGIVERRDVEVGAPNGLGFAVSGLIVEDRVVAAGAHLLRDGQRVRVYDGLIVEETN</sequence>
<keyword evidence="3" id="KW-0732">Signal</keyword>
<dbReference type="SUPFAM" id="SSF111369">
    <property type="entry name" value="HlyD-like secretion proteins"/>
    <property type="match status" value="1"/>
</dbReference>
<dbReference type="STRING" id="391626.OAN307_c10220"/>
<evidence type="ECO:0000313" key="5">
    <source>
        <dbReference type="Proteomes" id="UP000005307"/>
    </source>
</evidence>
<dbReference type="HOGENOM" id="CLU_018816_1_0_5"/>
<protein>
    <submittedName>
        <fullName evidence="4">Efflux transporter MFP-component</fullName>
    </submittedName>
</protein>
<keyword evidence="5" id="KW-1185">Reference proteome</keyword>
<name>M9R3C7_9RHOB</name>
<comment type="similarity">
    <text evidence="1">Belongs to the membrane fusion protein (MFP) (TC 8.A.1) family.</text>
</comment>
<dbReference type="InterPro" id="IPR006143">
    <property type="entry name" value="RND_pump_MFP"/>
</dbReference>
<feature type="coiled-coil region" evidence="2">
    <location>
        <begin position="96"/>
        <end position="123"/>
    </location>
</feature>
<dbReference type="eggNOG" id="COG0845">
    <property type="taxonomic scope" value="Bacteria"/>
</dbReference>
<dbReference type="Gene3D" id="2.40.30.170">
    <property type="match status" value="1"/>
</dbReference>
<accession>M9R3C7</accession>
<reference evidence="4 5" key="1">
    <citation type="journal article" date="2013" name="PLoS ONE">
        <title>Poles Apart: Arctic and Antarctic Octadecabacter strains Share High Genome Plasticity and a New Type of Xanthorhodopsin.</title>
        <authorList>
            <person name="Vollmers J."/>
            <person name="Voget S."/>
            <person name="Dietrich S."/>
            <person name="Gollnow K."/>
            <person name="Smits M."/>
            <person name="Meyer K."/>
            <person name="Brinkhoff T."/>
            <person name="Simon M."/>
            <person name="Daniel R."/>
        </authorList>
    </citation>
    <scope>NUCLEOTIDE SEQUENCE [LARGE SCALE GENOMIC DNA]</scope>
    <source>
        <strain evidence="4 5">307</strain>
    </source>
</reference>
<proteinExistence type="inferred from homology"/>
<dbReference type="Gene3D" id="2.40.420.20">
    <property type="match status" value="1"/>
</dbReference>
<dbReference type="GO" id="GO:1990281">
    <property type="term" value="C:efflux pump complex"/>
    <property type="evidence" value="ECO:0007669"/>
    <property type="project" value="TreeGrafter"/>
</dbReference>
<evidence type="ECO:0000256" key="3">
    <source>
        <dbReference type="SAM" id="SignalP"/>
    </source>
</evidence>
<gene>
    <name evidence="4" type="ORF">OAN307_c10220</name>
</gene>
<dbReference type="AlphaFoldDB" id="M9R3C7"/>
<dbReference type="GO" id="GO:0015562">
    <property type="term" value="F:efflux transmembrane transporter activity"/>
    <property type="evidence" value="ECO:0007669"/>
    <property type="project" value="TreeGrafter"/>
</dbReference>
<evidence type="ECO:0000256" key="2">
    <source>
        <dbReference type="SAM" id="Coils"/>
    </source>
</evidence>
<evidence type="ECO:0000313" key="4">
    <source>
        <dbReference type="EMBL" id="AGI66737.1"/>
    </source>
</evidence>
<dbReference type="EMBL" id="CP003740">
    <property type="protein sequence ID" value="AGI66737.1"/>
    <property type="molecule type" value="Genomic_DNA"/>
</dbReference>
<dbReference type="Gene3D" id="2.40.50.100">
    <property type="match status" value="1"/>
</dbReference>
<dbReference type="PANTHER" id="PTHR30469">
    <property type="entry name" value="MULTIDRUG RESISTANCE PROTEIN MDTA"/>
    <property type="match status" value="1"/>
</dbReference>
<dbReference type="NCBIfam" id="TIGR01730">
    <property type="entry name" value="RND_mfp"/>
    <property type="match status" value="1"/>
</dbReference>
<feature type="chain" id="PRO_5004102122" evidence="3">
    <location>
        <begin position="23"/>
        <end position="359"/>
    </location>
</feature>
<dbReference type="Proteomes" id="UP000005307">
    <property type="component" value="Chromosome"/>
</dbReference>
<keyword evidence="2" id="KW-0175">Coiled coil</keyword>
<evidence type="ECO:0000256" key="1">
    <source>
        <dbReference type="ARBA" id="ARBA00009477"/>
    </source>
</evidence>
<dbReference type="RefSeq" id="WP_015498780.1">
    <property type="nucleotide sequence ID" value="NC_020911.1"/>
</dbReference>
<dbReference type="KEGG" id="oat:OAN307_c10220"/>
<feature type="signal peptide" evidence="3">
    <location>
        <begin position="1"/>
        <end position="22"/>
    </location>
</feature>
<organism evidence="4 5">
    <name type="scientific">Octadecabacter antarcticus 307</name>
    <dbReference type="NCBI Taxonomy" id="391626"/>
    <lineage>
        <taxon>Bacteria</taxon>
        <taxon>Pseudomonadati</taxon>
        <taxon>Pseudomonadota</taxon>
        <taxon>Alphaproteobacteria</taxon>
        <taxon>Rhodobacterales</taxon>
        <taxon>Roseobacteraceae</taxon>
        <taxon>Octadecabacter</taxon>
    </lineage>
</organism>
<dbReference type="Gene3D" id="1.10.287.470">
    <property type="entry name" value="Helix hairpin bin"/>
    <property type="match status" value="1"/>
</dbReference>